<proteinExistence type="predicted"/>
<dbReference type="AlphaFoldDB" id="A0A4P7GQ86"/>
<dbReference type="InterPro" id="IPR025877">
    <property type="entry name" value="MobA-like_NTP_Trfase"/>
</dbReference>
<keyword evidence="2" id="KW-0808">Transferase</keyword>
<evidence type="ECO:0000259" key="1">
    <source>
        <dbReference type="Pfam" id="PF12804"/>
    </source>
</evidence>
<dbReference type="SUPFAM" id="SSF53448">
    <property type="entry name" value="Nucleotide-diphospho-sugar transferases"/>
    <property type="match status" value="1"/>
</dbReference>
<organism evidence="2 3">
    <name type="scientific">Nocardioides euryhalodurans</name>
    <dbReference type="NCBI Taxonomy" id="2518370"/>
    <lineage>
        <taxon>Bacteria</taxon>
        <taxon>Bacillati</taxon>
        <taxon>Actinomycetota</taxon>
        <taxon>Actinomycetes</taxon>
        <taxon>Propionibacteriales</taxon>
        <taxon>Nocardioidaceae</taxon>
        <taxon>Nocardioides</taxon>
    </lineage>
</organism>
<feature type="domain" description="MobA-like NTP transferase" evidence="1">
    <location>
        <begin position="7"/>
        <end position="149"/>
    </location>
</feature>
<dbReference type="OrthoDB" id="3618661at2"/>
<sequence length="222" mass="23839">MSTLGGAVIAAAGLGSRLGHGLPKCMVEVGGRTILSRLIEEVERQTDRIHVVVGYREELIIQHCALHHRNVVLVRNPDFRTTQTIHSYRLGARGLPGPALFIDGDCLIAPGALGSFVEAARGHRSLVGLTPASSDHAVFAAVREGDRGTEVVGFDRATPEAQEWASVLITPADVLEGHENFVYEALAEHLPLPAATIELAEVDTTADLERAHVRAAQWWPAG</sequence>
<accession>A0A4P7GQ86</accession>
<reference evidence="2 3" key="1">
    <citation type="submission" date="2019-03" db="EMBL/GenBank/DDBJ databases">
        <title>Three New Species of Nocardioides, Nocardioides euryhalodurans sp. nov., Nocardioides seonyuensis sp. nov. and Nocardioides eburneoflavus sp. nov., Iolated from Soil.</title>
        <authorList>
            <person name="Roh S.G."/>
            <person name="Lee C."/>
            <person name="Kim M.-K."/>
            <person name="Kim S.B."/>
        </authorList>
    </citation>
    <scope>NUCLEOTIDE SEQUENCE [LARGE SCALE GENOMIC DNA]</scope>
    <source>
        <strain evidence="2 3">MMS17-SY117</strain>
    </source>
</reference>
<gene>
    <name evidence="2" type="ORF">EXE57_19255</name>
</gene>
<dbReference type="EMBL" id="CP038267">
    <property type="protein sequence ID" value="QBR94184.1"/>
    <property type="molecule type" value="Genomic_DNA"/>
</dbReference>
<dbReference type="KEGG" id="noy:EXE57_19255"/>
<evidence type="ECO:0000313" key="2">
    <source>
        <dbReference type="EMBL" id="QBR94184.1"/>
    </source>
</evidence>
<dbReference type="Proteomes" id="UP000294894">
    <property type="component" value="Chromosome"/>
</dbReference>
<dbReference type="GO" id="GO:0016779">
    <property type="term" value="F:nucleotidyltransferase activity"/>
    <property type="evidence" value="ECO:0007669"/>
    <property type="project" value="UniProtKB-ARBA"/>
</dbReference>
<keyword evidence="3" id="KW-1185">Reference proteome</keyword>
<dbReference type="PANTHER" id="PTHR43777:SF1">
    <property type="entry name" value="MOLYBDENUM COFACTOR CYTIDYLYLTRANSFERASE"/>
    <property type="match status" value="1"/>
</dbReference>
<dbReference type="Gene3D" id="3.90.550.10">
    <property type="entry name" value="Spore Coat Polysaccharide Biosynthesis Protein SpsA, Chain A"/>
    <property type="match status" value="1"/>
</dbReference>
<dbReference type="InterPro" id="IPR029044">
    <property type="entry name" value="Nucleotide-diphossugar_trans"/>
</dbReference>
<protein>
    <submittedName>
        <fullName evidence="2">Sugar nucleotidyltransferase</fullName>
    </submittedName>
</protein>
<name>A0A4P7GQ86_9ACTN</name>
<dbReference type="Pfam" id="PF12804">
    <property type="entry name" value="NTP_transf_3"/>
    <property type="match status" value="1"/>
</dbReference>
<dbReference type="PANTHER" id="PTHR43777">
    <property type="entry name" value="MOLYBDENUM COFACTOR CYTIDYLYLTRANSFERASE"/>
    <property type="match status" value="1"/>
</dbReference>
<evidence type="ECO:0000313" key="3">
    <source>
        <dbReference type="Proteomes" id="UP000294894"/>
    </source>
</evidence>